<dbReference type="InterPro" id="IPR051459">
    <property type="entry name" value="Cytochrome_c-type_DH"/>
</dbReference>
<feature type="binding site" description="covalent" evidence="4">
    <location>
        <position position="328"/>
    </location>
    <ligand>
        <name>heme c</name>
        <dbReference type="ChEBI" id="CHEBI:61717"/>
        <label>3</label>
    </ligand>
</feature>
<gene>
    <name evidence="7" type="ORF">EV675_4242</name>
</gene>
<dbReference type="GO" id="GO:0020037">
    <property type="term" value="F:heme binding"/>
    <property type="evidence" value="ECO:0007669"/>
    <property type="project" value="InterPro"/>
</dbReference>
<feature type="domain" description="Cytochrome c" evidence="6">
    <location>
        <begin position="315"/>
        <end position="405"/>
    </location>
</feature>
<name>A0A4Q7NEX4_9BURK</name>
<sequence>MNKRGFLLGVLAAAVAAVGTVFWMGHREYDAPVRVVAAEDGGQQIERGRYLARLGNCVGCHTAPGGEAFAGGRALATPFGTFYGPNLTPDPEHGLGKWSADDFWRALHQGKAPDGSLLYPAFPYPSYRHVSRTDADALFAYLRSLPPAAQANRPHELGFPYDQRWLVAVWRAFYFRPTSDEPAPAQPSEAWLRGRYLVQGLAHCAECHTPRNRLGAMALDAGLAGSLIGGQSWYAPPLTGDRVTGLGDWSRQDIVDLLKTGIAPRSHAAGPMAEAVHQGFQYANDADLDAMAVYLKSLPAVGTDTASVSGPASPALMSVGGKLYEQHCAQCHGADGQGRSPAWPPLAGNISVVAASSDNAVHMVLSGGFAPATAGNPQPHGMPPFGQLLGDQDVAAVVSFIRQSWGNQASAVSLPEVRRVREAVR</sequence>
<feature type="binding site" description="axial binding residue" evidence="5">
    <location>
        <position position="61"/>
    </location>
    <ligand>
        <name>heme c</name>
        <dbReference type="ChEBI" id="CHEBI:61717"/>
        <label>1</label>
    </ligand>
    <ligandPart>
        <name>Fe</name>
        <dbReference type="ChEBI" id="CHEBI:18248"/>
    </ligandPart>
</feature>
<dbReference type="GO" id="GO:0016020">
    <property type="term" value="C:membrane"/>
    <property type="evidence" value="ECO:0007669"/>
    <property type="project" value="InterPro"/>
</dbReference>
<dbReference type="PIRSF" id="PIRSF000018">
    <property type="entry name" value="Mb_ADH_cyt_c"/>
    <property type="match status" value="1"/>
</dbReference>
<keyword evidence="3 5" id="KW-0408">Iron</keyword>
<feature type="binding site" description="covalent" evidence="4">
    <location>
        <position position="60"/>
    </location>
    <ligand>
        <name>heme c</name>
        <dbReference type="ChEBI" id="CHEBI:61717"/>
        <label>1</label>
    </ligand>
</feature>
<evidence type="ECO:0000256" key="5">
    <source>
        <dbReference type="PIRSR" id="PIRSR000018-51"/>
    </source>
</evidence>
<dbReference type="PANTHER" id="PTHR35008:SF4">
    <property type="entry name" value="BLL4482 PROTEIN"/>
    <property type="match status" value="1"/>
</dbReference>
<feature type="binding site" description="axial binding residue" evidence="5">
    <location>
        <position position="332"/>
    </location>
    <ligand>
        <name>heme c</name>
        <dbReference type="ChEBI" id="CHEBI:61717"/>
        <label>3</label>
    </ligand>
    <ligandPart>
        <name>Fe</name>
        <dbReference type="ChEBI" id="CHEBI:18248"/>
    </ligandPart>
</feature>
<dbReference type="EMBL" id="SGXC01000002">
    <property type="protein sequence ID" value="RZS81616.1"/>
    <property type="molecule type" value="Genomic_DNA"/>
</dbReference>
<dbReference type="RefSeq" id="WP_130359512.1">
    <property type="nucleotide sequence ID" value="NZ_SGXC01000002.1"/>
</dbReference>
<proteinExistence type="predicted"/>
<feature type="domain" description="Cytochrome c" evidence="6">
    <location>
        <begin position="189"/>
        <end position="299"/>
    </location>
</feature>
<feature type="binding site" description="covalent" evidence="4">
    <location>
        <position position="207"/>
    </location>
    <ligand>
        <name>heme c</name>
        <dbReference type="ChEBI" id="CHEBI:61717"/>
        <label>2</label>
    </ligand>
</feature>
<keyword evidence="1 4" id="KW-0349">Heme</keyword>
<dbReference type="InterPro" id="IPR014353">
    <property type="entry name" value="Membr-bd_ADH_cyt_c"/>
</dbReference>
<dbReference type="InterPro" id="IPR036909">
    <property type="entry name" value="Cyt_c-like_dom_sf"/>
</dbReference>
<evidence type="ECO:0000256" key="4">
    <source>
        <dbReference type="PIRSR" id="PIRSR000018-50"/>
    </source>
</evidence>
<keyword evidence="2 5" id="KW-0479">Metal-binding</keyword>
<evidence type="ECO:0000259" key="6">
    <source>
        <dbReference type="PROSITE" id="PS51007"/>
    </source>
</evidence>
<dbReference type="PANTHER" id="PTHR35008">
    <property type="entry name" value="BLL4482 PROTEIN-RELATED"/>
    <property type="match status" value="1"/>
</dbReference>
<feature type="binding site" description="axial binding residue" evidence="5">
    <location>
        <position position="208"/>
    </location>
    <ligand>
        <name>heme c</name>
        <dbReference type="ChEBI" id="CHEBI:61717"/>
        <label>2</label>
    </ligand>
    <ligandPart>
        <name>Fe</name>
        <dbReference type="ChEBI" id="CHEBI:18248"/>
    </ligandPart>
</feature>
<dbReference type="AlphaFoldDB" id="A0A4Q7NEX4"/>
<feature type="binding site" description="covalent" evidence="4">
    <location>
        <position position="57"/>
    </location>
    <ligand>
        <name>heme c</name>
        <dbReference type="ChEBI" id="CHEBI:61717"/>
        <label>1</label>
    </ligand>
</feature>
<evidence type="ECO:0000256" key="2">
    <source>
        <dbReference type="ARBA" id="ARBA00022723"/>
    </source>
</evidence>
<protein>
    <submittedName>
        <fullName evidence="7">Cytochrome c</fullName>
    </submittedName>
</protein>
<dbReference type="GO" id="GO:0016614">
    <property type="term" value="F:oxidoreductase activity, acting on CH-OH group of donors"/>
    <property type="evidence" value="ECO:0007669"/>
    <property type="project" value="InterPro"/>
</dbReference>
<evidence type="ECO:0000313" key="7">
    <source>
        <dbReference type="EMBL" id="RZS81616.1"/>
    </source>
</evidence>
<organism evidence="7 8">
    <name type="scientific">Pigmentiphaga kullae</name>
    <dbReference type="NCBI Taxonomy" id="151784"/>
    <lineage>
        <taxon>Bacteria</taxon>
        <taxon>Pseudomonadati</taxon>
        <taxon>Pseudomonadota</taxon>
        <taxon>Betaproteobacteria</taxon>
        <taxon>Burkholderiales</taxon>
        <taxon>Alcaligenaceae</taxon>
        <taxon>Pigmentiphaga</taxon>
    </lineage>
</organism>
<accession>A0A4Q7NEX4</accession>
<reference evidence="7 8" key="1">
    <citation type="submission" date="2019-02" db="EMBL/GenBank/DDBJ databases">
        <title>Genomic Encyclopedia of Type Strains, Phase IV (KMG-IV): sequencing the most valuable type-strain genomes for metagenomic binning, comparative biology and taxonomic classification.</title>
        <authorList>
            <person name="Goeker M."/>
        </authorList>
    </citation>
    <scope>NUCLEOTIDE SEQUENCE [LARGE SCALE GENOMIC DNA]</scope>
    <source>
        <strain evidence="7 8">K24</strain>
    </source>
</reference>
<evidence type="ECO:0000313" key="8">
    <source>
        <dbReference type="Proteomes" id="UP000292445"/>
    </source>
</evidence>
<dbReference type="InterPro" id="IPR009056">
    <property type="entry name" value="Cyt_c-like_dom"/>
</dbReference>
<keyword evidence="8" id="KW-1185">Reference proteome</keyword>
<dbReference type="PROSITE" id="PS51007">
    <property type="entry name" value="CYTC"/>
    <property type="match status" value="3"/>
</dbReference>
<feature type="binding site" description="covalent" evidence="4">
    <location>
        <position position="204"/>
    </location>
    <ligand>
        <name>heme c</name>
        <dbReference type="ChEBI" id="CHEBI:61717"/>
        <label>2</label>
    </ligand>
</feature>
<evidence type="ECO:0000256" key="3">
    <source>
        <dbReference type="ARBA" id="ARBA00023004"/>
    </source>
</evidence>
<evidence type="ECO:0000256" key="1">
    <source>
        <dbReference type="ARBA" id="ARBA00022617"/>
    </source>
</evidence>
<feature type="domain" description="Cytochrome c" evidence="6">
    <location>
        <begin position="43"/>
        <end position="146"/>
    </location>
</feature>
<comment type="caution">
    <text evidence="7">The sequence shown here is derived from an EMBL/GenBank/DDBJ whole genome shotgun (WGS) entry which is preliminary data.</text>
</comment>
<feature type="binding site" description="covalent" evidence="4">
    <location>
        <position position="331"/>
    </location>
    <ligand>
        <name>heme c</name>
        <dbReference type="ChEBI" id="CHEBI:61717"/>
        <label>3</label>
    </ligand>
</feature>
<dbReference type="Pfam" id="PF00034">
    <property type="entry name" value="Cytochrom_C"/>
    <property type="match status" value="3"/>
</dbReference>
<dbReference type="SUPFAM" id="SSF46626">
    <property type="entry name" value="Cytochrome c"/>
    <property type="match status" value="3"/>
</dbReference>
<dbReference type="GO" id="GO:0009055">
    <property type="term" value="F:electron transfer activity"/>
    <property type="evidence" value="ECO:0007669"/>
    <property type="project" value="InterPro"/>
</dbReference>
<dbReference type="Gene3D" id="1.10.760.10">
    <property type="entry name" value="Cytochrome c-like domain"/>
    <property type="match status" value="3"/>
</dbReference>
<comment type="cofactor">
    <cofactor evidence="4">
        <name>heme c</name>
        <dbReference type="ChEBI" id="CHEBI:61717"/>
    </cofactor>
    <text evidence="4">Binds 3 heme c groups covalently per subunit.</text>
</comment>
<dbReference type="OrthoDB" id="9809720at2"/>
<dbReference type="Proteomes" id="UP000292445">
    <property type="component" value="Unassembled WGS sequence"/>
</dbReference>
<dbReference type="GO" id="GO:0005506">
    <property type="term" value="F:iron ion binding"/>
    <property type="evidence" value="ECO:0007669"/>
    <property type="project" value="InterPro"/>
</dbReference>